<proteinExistence type="predicted"/>
<dbReference type="AlphaFoldDB" id="A0A1F6VE90"/>
<protein>
    <submittedName>
        <fullName evidence="1">Uncharacterized protein</fullName>
    </submittedName>
</protein>
<dbReference type="Proteomes" id="UP000178235">
    <property type="component" value="Unassembled WGS sequence"/>
</dbReference>
<organism evidence="1 2">
    <name type="scientific">Candidatus Nomurabacteria bacterium RIFCSPHIGHO2_01_FULL_42_15</name>
    <dbReference type="NCBI Taxonomy" id="1801742"/>
    <lineage>
        <taxon>Bacteria</taxon>
        <taxon>Candidatus Nomuraibacteriota</taxon>
    </lineage>
</organism>
<evidence type="ECO:0000313" key="2">
    <source>
        <dbReference type="Proteomes" id="UP000178235"/>
    </source>
</evidence>
<gene>
    <name evidence="1" type="ORF">A2738_03690</name>
</gene>
<dbReference type="EMBL" id="MFTS01000007">
    <property type="protein sequence ID" value="OGI67922.1"/>
    <property type="molecule type" value="Genomic_DNA"/>
</dbReference>
<comment type="caution">
    <text evidence="1">The sequence shown here is derived from an EMBL/GenBank/DDBJ whole genome shotgun (WGS) entry which is preliminary data.</text>
</comment>
<accession>A0A1F6VE90</accession>
<sequence>MMSKCTCNSFRFELKEASPENSRYKFYFIQCALCGNPIGVTDYYHTHTAIEAMKKEIESKIRNIESSLVNIEHSLRAITNKQ</sequence>
<evidence type="ECO:0000313" key="1">
    <source>
        <dbReference type="EMBL" id="OGI67922.1"/>
    </source>
</evidence>
<reference evidence="1 2" key="1">
    <citation type="journal article" date="2016" name="Nat. Commun.">
        <title>Thousands of microbial genomes shed light on interconnected biogeochemical processes in an aquifer system.</title>
        <authorList>
            <person name="Anantharaman K."/>
            <person name="Brown C.T."/>
            <person name="Hug L.A."/>
            <person name="Sharon I."/>
            <person name="Castelle C.J."/>
            <person name="Probst A.J."/>
            <person name="Thomas B.C."/>
            <person name="Singh A."/>
            <person name="Wilkins M.J."/>
            <person name="Karaoz U."/>
            <person name="Brodie E.L."/>
            <person name="Williams K.H."/>
            <person name="Hubbard S.S."/>
            <person name="Banfield J.F."/>
        </authorList>
    </citation>
    <scope>NUCLEOTIDE SEQUENCE [LARGE SCALE GENOMIC DNA]</scope>
</reference>
<name>A0A1F6VE90_9BACT</name>